<evidence type="ECO:0000313" key="9">
    <source>
        <dbReference type="EMBL" id="MEM5502078.1"/>
    </source>
</evidence>
<proteinExistence type="inferred from homology"/>
<dbReference type="SUPFAM" id="SSF141523">
    <property type="entry name" value="L,D-transpeptidase catalytic domain-like"/>
    <property type="match status" value="1"/>
</dbReference>
<evidence type="ECO:0000256" key="2">
    <source>
        <dbReference type="ARBA" id="ARBA00005992"/>
    </source>
</evidence>
<comment type="pathway">
    <text evidence="1 7">Cell wall biogenesis; peptidoglycan biosynthesis.</text>
</comment>
<evidence type="ECO:0000256" key="5">
    <source>
        <dbReference type="ARBA" id="ARBA00022984"/>
    </source>
</evidence>
<evidence type="ECO:0000256" key="4">
    <source>
        <dbReference type="ARBA" id="ARBA00022960"/>
    </source>
</evidence>
<evidence type="ECO:0000256" key="6">
    <source>
        <dbReference type="ARBA" id="ARBA00023316"/>
    </source>
</evidence>
<keyword evidence="6 7" id="KW-0961">Cell wall biogenesis/degradation</keyword>
<name>A0ABU9T7I6_9HYPH</name>
<evidence type="ECO:0000256" key="1">
    <source>
        <dbReference type="ARBA" id="ARBA00004752"/>
    </source>
</evidence>
<dbReference type="PANTHER" id="PTHR38589">
    <property type="entry name" value="BLR0621 PROTEIN"/>
    <property type="match status" value="1"/>
</dbReference>
<comment type="caution">
    <text evidence="9">The sequence shown here is derived from an EMBL/GenBank/DDBJ whole genome shotgun (WGS) entry which is preliminary data.</text>
</comment>
<evidence type="ECO:0000313" key="10">
    <source>
        <dbReference type="Proteomes" id="UP001477870"/>
    </source>
</evidence>
<dbReference type="PROSITE" id="PS52029">
    <property type="entry name" value="LD_TPASE"/>
    <property type="match status" value="1"/>
</dbReference>
<organism evidence="9 10">
    <name type="scientific">Ahrensia kielensis</name>
    <dbReference type="NCBI Taxonomy" id="76980"/>
    <lineage>
        <taxon>Bacteria</taxon>
        <taxon>Pseudomonadati</taxon>
        <taxon>Pseudomonadota</taxon>
        <taxon>Alphaproteobacteria</taxon>
        <taxon>Hyphomicrobiales</taxon>
        <taxon>Ahrensiaceae</taxon>
        <taxon>Ahrensia</taxon>
    </lineage>
</organism>
<protein>
    <submittedName>
        <fullName evidence="9">L,D-transpeptidase family protein</fullName>
    </submittedName>
</protein>
<dbReference type="InterPro" id="IPR005490">
    <property type="entry name" value="LD_TPept_cat_dom"/>
</dbReference>
<feature type="active site" description="Nucleophile" evidence="7">
    <location>
        <position position="150"/>
    </location>
</feature>
<reference evidence="9 10" key="1">
    <citation type="submission" date="2024-03" db="EMBL/GenBank/DDBJ databases">
        <title>Community enrichment and isolation of bacterial strains for fucoidan degradation.</title>
        <authorList>
            <person name="Sichert A."/>
        </authorList>
    </citation>
    <scope>NUCLEOTIDE SEQUENCE [LARGE SCALE GENOMIC DNA]</scope>
    <source>
        <strain evidence="9 10">AS62</strain>
    </source>
</reference>
<dbReference type="RefSeq" id="WP_342848442.1">
    <property type="nucleotide sequence ID" value="NZ_JBBMQO010000005.1"/>
</dbReference>
<keyword evidence="5 7" id="KW-0573">Peptidoglycan synthesis</keyword>
<evidence type="ECO:0000259" key="8">
    <source>
        <dbReference type="PROSITE" id="PS52029"/>
    </source>
</evidence>
<evidence type="ECO:0000256" key="3">
    <source>
        <dbReference type="ARBA" id="ARBA00022679"/>
    </source>
</evidence>
<comment type="similarity">
    <text evidence="2">Belongs to the YkuD family.</text>
</comment>
<dbReference type="CDD" id="cd16913">
    <property type="entry name" value="YkuD_like"/>
    <property type="match status" value="1"/>
</dbReference>
<evidence type="ECO:0000256" key="7">
    <source>
        <dbReference type="PROSITE-ProRule" id="PRU01373"/>
    </source>
</evidence>
<keyword evidence="3" id="KW-0808">Transferase</keyword>
<dbReference type="Pfam" id="PF03734">
    <property type="entry name" value="YkuD"/>
    <property type="match status" value="1"/>
</dbReference>
<feature type="domain" description="L,D-TPase catalytic" evidence="8">
    <location>
        <begin position="1"/>
        <end position="174"/>
    </location>
</feature>
<dbReference type="InterPro" id="IPR038063">
    <property type="entry name" value="Transpep_catalytic_dom"/>
</dbReference>
<keyword evidence="4 7" id="KW-0133">Cell shape</keyword>
<accession>A0ABU9T7I6</accession>
<sequence>MRTLRVQRQPGDSCKGIIVAQNRIIPCALGRSGPSVFKREGDGATPAHRPLRPISGFFRSDRVQRPKSTLSFEALMPNDGWCDAPTHPNYNMPVDLPFGASHEKMMRDDKLYDIGIILDWNMPVTGRKRFGGSAIFFHLCRTGYKPTEGCIAVEEADMRWLLQYMTIDTTIMVCR</sequence>
<dbReference type="EMBL" id="JBBMQO010000005">
    <property type="protein sequence ID" value="MEM5502078.1"/>
    <property type="molecule type" value="Genomic_DNA"/>
</dbReference>
<gene>
    <name evidence="9" type="ORF">WNY59_10800</name>
</gene>
<feature type="active site" description="Proton donor/acceptor" evidence="7">
    <location>
        <position position="138"/>
    </location>
</feature>
<keyword evidence="10" id="KW-1185">Reference proteome</keyword>
<dbReference type="Proteomes" id="UP001477870">
    <property type="component" value="Unassembled WGS sequence"/>
</dbReference>
<dbReference type="PANTHER" id="PTHR38589:SF1">
    <property type="entry name" value="BLR0621 PROTEIN"/>
    <property type="match status" value="1"/>
</dbReference>